<dbReference type="Gene3D" id="3.30.1300.30">
    <property type="entry name" value="GSPII I/J protein-like"/>
    <property type="match status" value="1"/>
</dbReference>
<keyword evidence="5" id="KW-1185">Reference proteome</keyword>
<dbReference type="Proteomes" id="UP000630528">
    <property type="component" value="Unassembled WGS sequence"/>
</dbReference>
<sequence length="327" mass="35868">MKLHRRQAGAALLVAMLTVTLVASFAAAALWRQWRSVEIETADRSRVQAGWILTGALDWARLILREDFNSDRTDYLSEPWAVPLKEARLSTFLAADQNNTMDAAASDADDVFLSGEITDQQAKLNLACLVQAGSINQAWMLTFGRLFDVLGLPQTELAKLAENLRFAADISVDNRNASLAPLMPQRIEQLAWLGVPKDVIVALAPYVTILPSASTRVNLNTAPAEVIYAVGRDLSLADAKTLVTAREQQHFRAITDPAKIVQAARFDATGASVDTNYFEVRGRLRMDGDVVVEERSLVQRNGRSVLTLQRERTAFQGLPAAANTNPP</sequence>
<dbReference type="InterPro" id="IPR045584">
    <property type="entry name" value="Pilin-like"/>
</dbReference>
<dbReference type="InterPro" id="IPR049031">
    <property type="entry name" value="T2SSK_SAM-like_1st"/>
</dbReference>
<dbReference type="PANTHER" id="PTHR38831:SF1">
    <property type="entry name" value="TYPE II SECRETION SYSTEM PROTEIN K-RELATED"/>
    <property type="match status" value="1"/>
</dbReference>
<reference evidence="4" key="1">
    <citation type="journal article" date="2012" name="J. Microbiol. Biotechnol.">
        <title>Ramlibacter ginsenosidimutans sp. nov., with ginsenoside-converting activity.</title>
        <authorList>
            <person name="Wang L."/>
            <person name="An D.S."/>
            <person name="Kim S.G."/>
            <person name="Jin F.X."/>
            <person name="Kim S.C."/>
            <person name="Lee S.T."/>
            <person name="Im W.T."/>
        </authorList>
    </citation>
    <scope>NUCLEOTIDE SEQUENCE</scope>
    <source>
        <strain evidence="4">KACC 17527</strain>
    </source>
</reference>
<comment type="subcellular location">
    <subcellularLocation>
        <location evidence="1">Cell inner membrane</location>
    </subcellularLocation>
</comment>
<reference evidence="4" key="2">
    <citation type="submission" date="2021-01" db="EMBL/GenBank/DDBJ databases">
        <authorList>
            <person name="Kang M."/>
        </authorList>
    </citation>
    <scope>NUCLEOTIDE SEQUENCE</scope>
    <source>
        <strain evidence="4">KACC 17527</strain>
    </source>
</reference>
<name>A0A934TPX4_9BURK</name>
<keyword evidence="1" id="KW-0997">Cell inner membrane</keyword>
<organism evidence="4 5">
    <name type="scientific">Ramlibacter ginsenosidimutans</name>
    <dbReference type="NCBI Taxonomy" id="502333"/>
    <lineage>
        <taxon>Bacteria</taxon>
        <taxon>Pseudomonadati</taxon>
        <taxon>Pseudomonadota</taxon>
        <taxon>Betaproteobacteria</taxon>
        <taxon>Burkholderiales</taxon>
        <taxon>Comamonadaceae</taxon>
        <taxon>Ramlibacter</taxon>
    </lineage>
</organism>
<feature type="domain" description="T2SS protein K second SAM-like" evidence="2">
    <location>
        <begin position="217"/>
        <end position="260"/>
    </location>
</feature>
<dbReference type="SUPFAM" id="SSF54523">
    <property type="entry name" value="Pili subunits"/>
    <property type="match status" value="1"/>
</dbReference>
<feature type="domain" description="T2SS protein K first SAM-like" evidence="3">
    <location>
        <begin position="122"/>
        <end position="211"/>
    </location>
</feature>
<dbReference type="EMBL" id="JAEPWM010000001">
    <property type="protein sequence ID" value="MBK6005318.1"/>
    <property type="molecule type" value="Genomic_DNA"/>
</dbReference>
<dbReference type="InterPro" id="IPR005628">
    <property type="entry name" value="GspK"/>
</dbReference>
<protein>
    <recommendedName>
        <fullName evidence="1">Type II secretion system protein K</fullName>
    </recommendedName>
</protein>
<comment type="similarity">
    <text evidence="1">Belongs to the GSP K family.</text>
</comment>
<dbReference type="NCBIfam" id="NF037980">
    <property type="entry name" value="T2SS_GspK"/>
    <property type="match status" value="1"/>
</dbReference>
<keyword evidence="1" id="KW-0813">Transport</keyword>
<dbReference type="PIRSF" id="PIRSF002786">
    <property type="entry name" value="XcpX"/>
    <property type="match status" value="1"/>
</dbReference>
<gene>
    <name evidence="4" type="primary">gspK</name>
    <name evidence="4" type="ORF">JJB11_04365</name>
</gene>
<evidence type="ECO:0000313" key="5">
    <source>
        <dbReference type="Proteomes" id="UP000630528"/>
    </source>
</evidence>
<comment type="caution">
    <text evidence="4">The sequence shown here is derived from an EMBL/GenBank/DDBJ whole genome shotgun (WGS) entry which is preliminary data.</text>
</comment>
<evidence type="ECO:0000256" key="1">
    <source>
        <dbReference type="PIRNR" id="PIRNR002786"/>
    </source>
</evidence>
<accession>A0A934TPX4</accession>
<dbReference type="GO" id="GO:0009306">
    <property type="term" value="P:protein secretion"/>
    <property type="evidence" value="ECO:0007669"/>
    <property type="project" value="InterPro"/>
</dbReference>
<dbReference type="Pfam" id="PF21687">
    <property type="entry name" value="T2SSK_1st"/>
    <property type="match status" value="1"/>
</dbReference>
<keyword evidence="1" id="KW-1003">Cell membrane</keyword>
<keyword evidence="1" id="KW-0472">Membrane</keyword>
<dbReference type="GO" id="GO:0005886">
    <property type="term" value="C:plasma membrane"/>
    <property type="evidence" value="ECO:0007669"/>
    <property type="project" value="UniProtKB-SubCell"/>
</dbReference>
<proteinExistence type="inferred from homology"/>
<evidence type="ECO:0000259" key="2">
    <source>
        <dbReference type="Pfam" id="PF03934"/>
    </source>
</evidence>
<dbReference type="InterPro" id="IPR049179">
    <property type="entry name" value="T2SSK_SAM-like_2nd"/>
</dbReference>
<dbReference type="PANTHER" id="PTHR38831">
    <property type="entry name" value="TYPE II SECRETION SYSTEM PROTEIN K"/>
    <property type="match status" value="1"/>
</dbReference>
<dbReference type="AlphaFoldDB" id="A0A934TPX4"/>
<dbReference type="Pfam" id="PF03934">
    <property type="entry name" value="T2SSK"/>
    <property type="match status" value="1"/>
</dbReference>
<dbReference type="RefSeq" id="WP_201166662.1">
    <property type="nucleotide sequence ID" value="NZ_JAEPWM010000001.1"/>
</dbReference>
<evidence type="ECO:0000313" key="4">
    <source>
        <dbReference type="EMBL" id="MBK6005318.1"/>
    </source>
</evidence>
<evidence type="ECO:0000259" key="3">
    <source>
        <dbReference type="Pfam" id="PF21687"/>
    </source>
</evidence>